<reference evidence="2 3" key="1">
    <citation type="submission" date="2016-10" db="EMBL/GenBank/DDBJ databases">
        <authorList>
            <person name="de Groot N.N."/>
        </authorList>
    </citation>
    <scope>NUCLEOTIDE SEQUENCE [LARGE SCALE GENOMIC DNA]</scope>
    <source>
        <strain evidence="2 3">ASO4-2</strain>
    </source>
</reference>
<sequence>MFHSLIPYRIPFRVILVGIVFLSAMIMACAPGQQRSATGSEALQDVECGPFPVRFQDVVMAHVFETYPGDMVLRNVVVSPPSVGLLPMNAENVPGYVGRVRFSLKSEERQAYLPVTYCYFLREDRVLAFENAQDAEWCGILK</sequence>
<dbReference type="Proteomes" id="UP000198771">
    <property type="component" value="Unassembled WGS sequence"/>
</dbReference>
<name>A0A1G6ERG9_9BACT</name>
<feature type="transmembrane region" description="Helical" evidence="1">
    <location>
        <begin position="12"/>
        <end position="30"/>
    </location>
</feature>
<keyword evidence="1" id="KW-0812">Transmembrane</keyword>
<keyword evidence="1" id="KW-1133">Transmembrane helix</keyword>
<evidence type="ECO:0000313" key="2">
    <source>
        <dbReference type="EMBL" id="SDB60011.1"/>
    </source>
</evidence>
<organism evidence="2 3">
    <name type="scientific">Desulfonatronum thiosulfatophilum</name>
    <dbReference type="NCBI Taxonomy" id="617002"/>
    <lineage>
        <taxon>Bacteria</taxon>
        <taxon>Pseudomonadati</taxon>
        <taxon>Thermodesulfobacteriota</taxon>
        <taxon>Desulfovibrionia</taxon>
        <taxon>Desulfovibrionales</taxon>
        <taxon>Desulfonatronaceae</taxon>
        <taxon>Desulfonatronum</taxon>
    </lineage>
</organism>
<dbReference type="STRING" id="617002.SAMN05660653_03077"/>
<keyword evidence="3" id="KW-1185">Reference proteome</keyword>
<evidence type="ECO:0000313" key="3">
    <source>
        <dbReference type="Proteomes" id="UP000198771"/>
    </source>
</evidence>
<dbReference type="AlphaFoldDB" id="A0A1G6ERG9"/>
<evidence type="ECO:0000256" key="1">
    <source>
        <dbReference type="SAM" id="Phobius"/>
    </source>
</evidence>
<accession>A0A1G6ERG9</accession>
<proteinExistence type="predicted"/>
<dbReference type="OrthoDB" id="5471455at2"/>
<gene>
    <name evidence="2" type="ORF">SAMN05660653_03077</name>
</gene>
<keyword evidence="1" id="KW-0472">Membrane</keyword>
<dbReference type="EMBL" id="FMXO01000021">
    <property type="protein sequence ID" value="SDB60011.1"/>
    <property type="molecule type" value="Genomic_DNA"/>
</dbReference>
<protein>
    <submittedName>
        <fullName evidence="2">Uncharacterized protein</fullName>
    </submittedName>
</protein>
<dbReference type="RefSeq" id="WP_092123668.1">
    <property type="nucleotide sequence ID" value="NZ_FMXO01000021.1"/>
</dbReference>